<dbReference type="Pfam" id="PF06983">
    <property type="entry name" value="3-dmu-9_3-mt"/>
    <property type="match status" value="1"/>
</dbReference>
<dbReference type="PANTHER" id="PTHR33990">
    <property type="entry name" value="PROTEIN YJDN-RELATED"/>
    <property type="match status" value="1"/>
</dbReference>
<dbReference type="InterPro" id="IPR029068">
    <property type="entry name" value="Glyas_Bleomycin-R_OHBP_Dase"/>
</dbReference>
<organism evidence="2 3">
    <name type="scientific">Microbacterium deminutum</name>
    <dbReference type="NCBI Taxonomy" id="344164"/>
    <lineage>
        <taxon>Bacteria</taxon>
        <taxon>Bacillati</taxon>
        <taxon>Actinomycetota</taxon>
        <taxon>Actinomycetes</taxon>
        <taxon>Micrococcales</taxon>
        <taxon>Microbacteriaceae</taxon>
        <taxon>Microbacterium</taxon>
    </lineage>
</organism>
<comment type="caution">
    <text evidence="2">The sequence shown here is derived from an EMBL/GenBank/DDBJ whole genome shotgun (WGS) entry which is preliminary data.</text>
</comment>
<dbReference type="CDD" id="cd06588">
    <property type="entry name" value="PhnB_like"/>
    <property type="match status" value="1"/>
</dbReference>
<protein>
    <submittedName>
        <fullName evidence="2">VOC family protein</fullName>
    </submittedName>
</protein>
<dbReference type="Proteomes" id="UP001499933">
    <property type="component" value="Unassembled WGS sequence"/>
</dbReference>
<dbReference type="EMBL" id="BAAAOG010000004">
    <property type="protein sequence ID" value="GAA1961127.1"/>
    <property type="molecule type" value="Genomic_DNA"/>
</dbReference>
<sequence>MEMPSLNPYLSFKNQAREAMEFYRGVFGGDLTVSTFAEYPGMTDDPAEQDLVMHAQLETPDGFVLMGADTPSRMEYEKPAGISVSVSGDDESSLEGYWQKLSDGGSVTMPFDTPPWGGKFGMLTDRYGIDWMVAVNAAQE</sequence>
<dbReference type="PANTHER" id="PTHR33990:SF1">
    <property type="entry name" value="PROTEIN YJDN"/>
    <property type="match status" value="1"/>
</dbReference>
<evidence type="ECO:0000313" key="3">
    <source>
        <dbReference type="Proteomes" id="UP001499933"/>
    </source>
</evidence>
<name>A0ABN2R0G0_9MICO</name>
<evidence type="ECO:0000259" key="1">
    <source>
        <dbReference type="Pfam" id="PF06983"/>
    </source>
</evidence>
<keyword evidence="3" id="KW-1185">Reference proteome</keyword>
<gene>
    <name evidence="2" type="ORF">GCM10009776_24750</name>
</gene>
<accession>A0ABN2R0G0</accession>
<feature type="domain" description="PhnB-like" evidence="1">
    <location>
        <begin position="7"/>
        <end position="133"/>
    </location>
</feature>
<dbReference type="SUPFAM" id="SSF54593">
    <property type="entry name" value="Glyoxalase/Bleomycin resistance protein/Dihydroxybiphenyl dioxygenase"/>
    <property type="match status" value="1"/>
</dbReference>
<reference evidence="2 3" key="1">
    <citation type="journal article" date="2019" name="Int. J. Syst. Evol. Microbiol.">
        <title>The Global Catalogue of Microorganisms (GCM) 10K type strain sequencing project: providing services to taxonomists for standard genome sequencing and annotation.</title>
        <authorList>
            <consortium name="The Broad Institute Genomics Platform"/>
            <consortium name="The Broad Institute Genome Sequencing Center for Infectious Disease"/>
            <person name="Wu L."/>
            <person name="Ma J."/>
        </authorList>
    </citation>
    <scope>NUCLEOTIDE SEQUENCE [LARGE SCALE GENOMIC DNA]</scope>
    <source>
        <strain evidence="2 3">JCM 14901</strain>
    </source>
</reference>
<evidence type="ECO:0000313" key="2">
    <source>
        <dbReference type="EMBL" id="GAA1961127.1"/>
    </source>
</evidence>
<dbReference type="InterPro" id="IPR028973">
    <property type="entry name" value="PhnB-like"/>
</dbReference>
<dbReference type="Gene3D" id="3.10.180.10">
    <property type="entry name" value="2,3-Dihydroxybiphenyl 1,2-Dioxygenase, domain 1"/>
    <property type="match status" value="1"/>
</dbReference>
<proteinExistence type="predicted"/>